<proteinExistence type="predicted"/>
<keyword evidence="3" id="KW-1185">Reference proteome</keyword>
<dbReference type="InterPro" id="IPR052728">
    <property type="entry name" value="O2_lipid_transport_reg"/>
</dbReference>
<gene>
    <name evidence="2" type="ORF">L9F63_015473</name>
</gene>
<dbReference type="PANTHER" id="PTHR11161">
    <property type="entry name" value="O-ACYLTRANSFERASE"/>
    <property type="match status" value="1"/>
</dbReference>
<evidence type="ECO:0000313" key="2">
    <source>
        <dbReference type="EMBL" id="KAJ9592895.1"/>
    </source>
</evidence>
<protein>
    <submittedName>
        <fullName evidence="2">Uncharacterized protein</fullName>
    </submittedName>
</protein>
<reference evidence="2" key="2">
    <citation type="submission" date="2023-05" db="EMBL/GenBank/DDBJ databases">
        <authorList>
            <person name="Fouks B."/>
        </authorList>
    </citation>
    <scope>NUCLEOTIDE SEQUENCE</scope>
    <source>
        <strain evidence="2">Stay&amp;Tobe</strain>
        <tissue evidence="2">Testes</tissue>
    </source>
</reference>
<name>A0AAD8A5A6_DIPPU</name>
<dbReference type="Proteomes" id="UP001233999">
    <property type="component" value="Unassembled WGS sequence"/>
</dbReference>
<comment type="caution">
    <text evidence="2">The sequence shown here is derived from an EMBL/GenBank/DDBJ whole genome shotgun (WGS) entry which is preliminary data.</text>
</comment>
<keyword evidence="1" id="KW-0732">Signal</keyword>
<dbReference type="PANTHER" id="PTHR11161:SF0">
    <property type="entry name" value="O-ACYLTRANSFERASE LIKE PROTEIN"/>
    <property type="match status" value="1"/>
</dbReference>
<feature type="signal peptide" evidence="1">
    <location>
        <begin position="1"/>
        <end position="20"/>
    </location>
</feature>
<evidence type="ECO:0000313" key="3">
    <source>
        <dbReference type="Proteomes" id="UP001233999"/>
    </source>
</evidence>
<sequence>FTPAISLMILLQATLLGRFGSGPFWKSGTSHLSNVCRENWWSGLFYIQNFMSLNKAVSSININGNY</sequence>
<evidence type="ECO:0000256" key="1">
    <source>
        <dbReference type="SAM" id="SignalP"/>
    </source>
</evidence>
<reference evidence="2" key="1">
    <citation type="journal article" date="2023" name="IScience">
        <title>Live-bearing cockroach genome reveals convergent evolutionary mechanisms linked to viviparity in insects and beyond.</title>
        <authorList>
            <person name="Fouks B."/>
            <person name="Harrison M.C."/>
            <person name="Mikhailova A.A."/>
            <person name="Marchal E."/>
            <person name="English S."/>
            <person name="Carruthers M."/>
            <person name="Jennings E.C."/>
            <person name="Chiamaka E.L."/>
            <person name="Frigard R.A."/>
            <person name="Pippel M."/>
            <person name="Attardo G.M."/>
            <person name="Benoit J.B."/>
            <person name="Bornberg-Bauer E."/>
            <person name="Tobe S.S."/>
        </authorList>
    </citation>
    <scope>NUCLEOTIDE SEQUENCE</scope>
    <source>
        <strain evidence="2">Stay&amp;Tobe</strain>
    </source>
</reference>
<dbReference type="AlphaFoldDB" id="A0AAD8A5A6"/>
<accession>A0AAD8A5A6</accession>
<dbReference type="EMBL" id="JASPKZ010003799">
    <property type="protein sequence ID" value="KAJ9592895.1"/>
    <property type="molecule type" value="Genomic_DNA"/>
</dbReference>
<feature type="chain" id="PRO_5041898607" evidence="1">
    <location>
        <begin position="21"/>
        <end position="66"/>
    </location>
</feature>
<feature type="non-terminal residue" evidence="2">
    <location>
        <position position="1"/>
    </location>
</feature>
<organism evidence="2 3">
    <name type="scientific">Diploptera punctata</name>
    <name type="common">Pacific beetle cockroach</name>
    <dbReference type="NCBI Taxonomy" id="6984"/>
    <lineage>
        <taxon>Eukaryota</taxon>
        <taxon>Metazoa</taxon>
        <taxon>Ecdysozoa</taxon>
        <taxon>Arthropoda</taxon>
        <taxon>Hexapoda</taxon>
        <taxon>Insecta</taxon>
        <taxon>Pterygota</taxon>
        <taxon>Neoptera</taxon>
        <taxon>Polyneoptera</taxon>
        <taxon>Dictyoptera</taxon>
        <taxon>Blattodea</taxon>
        <taxon>Blaberoidea</taxon>
        <taxon>Blaberidae</taxon>
        <taxon>Diplopterinae</taxon>
        <taxon>Diploptera</taxon>
    </lineage>
</organism>